<gene>
    <name evidence="3" type="ORF">M8330_13085</name>
</gene>
<evidence type="ECO:0000313" key="3">
    <source>
        <dbReference type="EMBL" id="MCM0621223.1"/>
    </source>
</evidence>
<feature type="region of interest" description="Disordered" evidence="1">
    <location>
        <begin position="106"/>
        <end position="153"/>
    </location>
</feature>
<name>A0A9X2D8A6_9ACTN</name>
<reference evidence="3" key="1">
    <citation type="submission" date="2022-05" db="EMBL/GenBank/DDBJ databases">
        <authorList>
            <person name="Tuo L."/>
        </authorList>
    </citation>
    <scope>NUCLEOTIDE SEQUENCE</scope>
    <source>
        <strain evidence="3">BSK12Z-4</strain>
    </source>
</reference>
<feature type="transmembrane region" description="Helical" evidence="2">
    <location>
        <begin position="21"/>
        <end position="43"/>
    </location>
</feature>
<evidence type="ECO:0000256" key="2">
    <source>
        <dbReference type="SAM" id="Phobius"/>
    </source>
</evidence>
<accession>A0A9X2D8A6</accession>
<keyword evidence="2" id="KW-0472">Membrane</keyword>
<feature type="transmembrane region" description="Helical" evidence="2">
    <location>
        <begin position="55"/>
        <end position="74"/>
    </location>
</feature>
<comment type="caution">
    <text evidence="3">The sequence shown here is derived from an EMBL/GenBank/DDBJ whole genome shotgun (WGS) entry which is preliminary data.</text>
</comment>
<keyword evidence="2" id="KW-0812">Transmembrane</keyword>
<feature type="region of interest" description="Disordered" evidence="1">
    <location>
        <begin position="1"/>
        <end position="21"/>
    </location>
</feature>
<feature type="compositionally biased region" description="Low complexity" evidence="1">
    <location>
        <begin position="111"/>
        <end position="122"/>
    </location>
</feature>
<keyword evidence="4" id="KW-1185">Reference proteome</keyword>
<keyword evidence="2" id="KW-1133">Transmembrane helix</keyword>
<proteinExistence type="predicted"/>
<evidence type="ECO:0000256" key="1">
    <source>
        <dbReference type="SAM" id="MobiDB-lite"/>
    </source>
</evidence>
<dbReference type="EMBL" id="JAMOIL010000016">
    <property type="protein sequence ID" value="MCM0621223.1"/>
    <property type="molecule type" value="Genomic_DNA"/>
</dbReference>
<organism evidence="3 4">
    <name type="scientific">Nocardioides bruguierae</name>
    <dbReference type="NCBI Taxonomy" id="2945102"/>
    <lineage>
        <taxon>Bacteria</taxon>
        <taxon>Bacillati</taxon>
        <taxon>Actinomycetota</taxon>
        <taxon>Actinomycetes</taxon>
        <taxon>Propionibacteriales</taxon>
        <taxon>Nocardioidaceae</taxon>
        <taxon>Nocardioides</taxon>
    </lineage>
</organism>
<protein>
    <submittedName>
        <fullName evidence="3">Uncharacterized protein</fullName>
    </submittedName>
</protein>
<dbReference type="RefSeq" id="WP_250827696.1">
    <property type="nucleotide sequence ID" value="NZ_JAMOIL010000016.1"/>
</dbReference>
<dbReference type="AlphaFoldDB" id="A0A9X2D8A6"/>
<feature type="compositionally biased region" description="Acidic residues" evidence="1">
    <location>
        <begin position="144"/>
        <end position="153"/>
    </location>
</feature>
<sequence length="153" mass="17166">MSTHPAPDLREPQEPTGGTHPVNVTHLVMGLVLLGLAATWALVQADVVERGDLRWLLPLPWVLAGVAGLLTAVLGGRRRRERAEEAHREAYRHWLEEEDLRHRRQAWEEYQAQQPTQQPAAPDETRPLSAWDHPDEAPPGTTDETTDETGEGR</sequence>
<dbReference type="Proteomes" id="UP001139485">
    <property type="component" value="Unassembled WGS sequence"/>
</dbReference>
<evidence type="ECO:0000313" key="4">
    <source>
        <dbReference type="Proteomes" id="UP001139485"/>
    </source>
</evidence>